<evidence type="ECO:0000256" key="3">
    <source>
        <dbReference type="ARBA" id="ARBA00022729"/>
    </source>
</evidence>
<accession>A0A0E1VY47</accession>
<dbReference type="AlphaFoldDB" id="A0A0E1VY47"/>
<feature type="domain" description="Solute-binding protein family 3/N-terminal" evidence="4">
    <location>
        <begin position="27"/>
        <end position="240"/>
    </location>
</feature>
<dbReference type="PANTHER" id="PTHR30085">
    <property type="entry name" value="AMINO ACID ABC TRANSPORTER PERMEASE"/>
    <property type="match status" value="1"/>
</dbReference>
<keyword evidence="3" id="KW-0732">Signal</keyword>
<reference evidence="5" key="1">
    <citation type="submission" date="2009-05" db="EMBL/GenBank/DDBJ databases">
        <authorList>
            <person name="Harkins D.M."/>
            <person name="DeShazer D."/>
            <person name="Woods D.E."/>
            <person name="Brinkac L.M."/>
            <person name="Brown K.A."/>
            <person name="Hung G.C."/>
            <person name="Tuanyok A."/>
            <person name="Zhang B."/>
            <person name="Nierman W.C."/>
        </authorList>
    </citation>
    <scope>NUCLEOTIDE SEQUENCE [LARGE SCALE GENOMIC DNA]</scope>
    <source>
        <strain evidence="5">1710a</strain>
    </source>
</reference>
<dbReference type="SUPFAM" id="SSF53850">
    <property type="entry name" value="Periplasmic binding protein-like II"/>
    <property type="match status" value="1"/>
</dbReference>
<dbReference type="PANTHER" id="PTHR30085:SF2">
    <property type="entry name" value="GLUTAMATE_ASPARTATE IMPORT SOLUTE-BINDING PROTEIN"/>
    <property type="match status" value="1"/>
</dbReference>
<dbReference type="InterPro" id="IPR001638">
    <property type="entry name" value="Solute-binding_3/MltF_N"/>
</dbReference>
<evidence type="ECO:0000313" key="5">
    <source>
        <dbReference type="EMBL" id="EET05833.1"/>
    </source>
</evidence>
<name>A0A0E1VY47_BURPE</name>
<evidence type="ECO:0000259" key="4">
    <source>
        <dbReference type="SMART" id="SM00062"/>
    </source>
</evidence>
<dbReference type="Gene3D" id="3.40.190.10">
    <property type="entry name" value="Periplasmic binding protein-like II"/>
    <property type="match status" value="2"/>
</dbReference>
<comment type="similarity">
    <text evidence="1">Belongs to the bacterial solute-binding protein 3 family.</text>
</comment>
<dbReference type="EMBL" id="CM000833">
    <property type="protein sequence ID" value="EET05833.1"/>
    <property type="molecule type" value="Genomic_DNA"/>
</dbReference>
<protein>
    <submittedName>
        <fullName evidence="5">Bacterial extracellular solute-binding protein, family 3</fullName>
    </submittedName>
</protein>
<dbReference type="SMART" id="SM00062">
    <property type="entry name" value="PBPb"/>
    <property type="match status" value="1"/>
</dbReference>
<evidence type="ECO:0000256" key="1">
    <source>
        <dbReference type="ARBA" id="ARBA00010333"/>
    </source>
</evidence>
<gene>
    <name evidence="5" type="ORF">BURPS1710A_A2011</name>
</gene>
<evidence type="ECO:0000256" key="2">
    <source>
        <dbReference type="ARBA" id="ARBA00022448"/>
    </source>
</evidence>
<dbReference type="GO" id="GO:0030288">
    <property type="term" value="C:outer membrane-bounded periplasmic space"/>
    <property type="evidence" value="ECO:0007669"/>
    <property type="project" value="TreeGrafter"/>
</dbReference>
<dbReference type="GO" id="GO:0006865">
    <property type="term" value="P:amino acid transport"/>
    <property type="evidence" value="ECO:0007669"/>
    <property type="project" value="TreeGrafter"/>
</dbReference>
<dbReference type="Pfam" id="PF00497">
    <property type="entry name" value="SBP_bac_3"/>
    <property type="match status" value="1"/>
</dbReference>
<dbReference type="HOGENOM" id="CLU_019602_0_2_4"/>
<dbReference type="CDD" id="cd13688">
    <property type="entry name" value="PBP2_GltI_DEBP"/>
    <property type="match status" value="1"/>
</dbReference>
<dbReference type="Proteomes" id="UP000001812">
    <property type="component" value="Chromosome II"/>
</dbReference>
<dbReference type="RefSeq" id="WP_004529234.1">
    <property type="nucleotide sequence ID" value="NZ_CM000833.1"/>
</dbReference>
<proteinExistence type="inferred from homology"/>
<dbReference type="GO" id="GO:0005576">
    <property type="term" value="C:extracellular region"/>
    <property type="evidence" value="ECO:0007669"/>
    <property type="project" value="TreeGrafter"/>
</dbReference>
<sequence>MAIAAIASSLIAALHARTLKKIADTNRMTVSYRESAVPFCYLLTPHKAVGFSADLTDAVVDDVRKKLKMPGLQIAYIPVTGQNRNPLLVNDTYDLEGGSTTNTAARGQDVSFSISLFYAGTRVLVKKASRIRGYADLAGKTVATAAGSTNENVIRKYAADHHLDIDVVPAKDYAAGPRMVESDRTAVLALDDVLLFGMRANAADPELLEVAGDALQVEPRGCMVRKGDPASGLSAARSRG</sequence>
<dbReference type="InterPro" id="IPR051455">
    <property type="entry name" value="Bact_solute-bind_prot3"/>
</dbReference>
<keyword evidence="2" id="KW-0813">Transport</keyword>
<organism evidence="5">
    <name type="scientific">Burkholderia pseudomallei 1710a</name>
    <dbReference type="NCBI Taxonomy" id="320371"/>
    <lineage>
        <taxon>Bacteria</taxon>
        <taxon>Pseudomonadati</taxon>
        <taxon>Pseudomonadota</taxon>
        <taxon>Betaproteobacteria</taxon>
        <taxon>Burkholderiales</taxon>
        <taxon>Burkholderiaceae</taxon>
        <taxon>Burkholderia</taxon>
        <taxon>pseudomallei group</taxon>
    </lineage>
</organism>